<evidence type="ECO:0000313" key="1">
    <source>
        <dbReference type="EMBL" id="HDP14381.1"/>
    </source>
</evidence>
<dbReference type="GO" id="GO:0016829">
    <property type="term" value="F:lyase activity"/>
    <property type="evidence" value="ECO:0007669"/>
    <property type="project" value="UniProtKB-KW"/>
</dbReference>
<dbReference type="SUPFAM" id="SSF48150">
    <property type="entry name" value="DNA-glycosylase"/>
    <property type="match status" value="1"/>
</dbReference>
<accession>A0A7C1CCY5</accession>
<comment type="caution">
    <text evidence="1">The sequence shown here is derived from an EMBL/GenBank/DDBJ whole genome shotgun (WGS) entry which is preliminary data.</text>
</comment>
<protein>
    <submittedName>
        <fullName evidence="1">DNA lyase</fullName>
    </submittedName>
</protein>
<organism evidence="1">
    <name type="scientific">Thermofilum adornatum</name>
    <dbReference type="NCBI Taxonomy" id="1365176"/>
    <lineage>
        <taxon>Archaea</taxon>
        <taxon>Thermoproteota</taxon>
        <taxon>Thermoprotei</taxon>
        <taxon>Thermofilales</taxon>
        <taxon>Thermofilaceae</taxon>
        <taxon>Thermofilum</taxon>
    </lineage>
</organism>
<reference evidence="1" key="1">
    <citation type="journal article" date="2020" name="mSystems">
        <title>Genome- and Community-Level Interaction Insights into Carbon Utilization and Element Cycling Functions of Hydrothermarchaeota in Hydrothermal Sediment.</title>
        <authorList>
            <person name="Zhou Z."/>
            <person name="Liu Y."/>
            <person name="Xu W."/>
            <person name="Pan J."/>
            <person name="Luo Z.H."/>
            <person name="Li M."/>
        </authorList>
    </citation>
    <scope>NUCLEOTIDE SEQUENCE [LARGE SCALE GENOMIC DNA]</scope>
    <source>
        <strain evidence="1">SpSt-116</strain>
    </source>
</reference>
<dbReference type="EMBL" id="DSAY01000025">
    <property type="protein sequence ID" value="HDP14381.1"/>
    <property type="molecule type" value="Genomic_DNA"/>
</dbReference>
<gene>
    <name evidence="1" type="ORF">ENN26_01200</name>
</gene>
<name>A0A7C1CCY5_9CREN</name>
<dbReference type="AlphaFoldDB" id="A0A7C1CCY5"/>
<dbReference type="GO" id="GO:0006281">
    <property type="term" value="P:DNA repair"/>
    <property type="evidence" value="ECO:0007669"/>
    <property type="project" value="InterPro"/>
</dbReference>
<sequence>MIYIQSWEGFSLEETLKPSFIRPLFRRRGLKYVKIAGKGKGARLWQNGANVYCEDCDTLDLRHWSGLWLGKEKIVKKARSLFYAHRELGLAISPMDRHLIFIAVFLSRTTSWETNVLKWTERIFEKDDIDELLRLDFTKFGTSFQLRQLNRVFRQYVGNVYPLEDPWEARRALLRLDYVGPKTADAYLLFTGIDSSATPIDRHALRMARRLGISGSPPRKELCTKHSCGECPANNTCLRAKLGNQYGTIAGWVQTVFYHHSTTYCSRQKCRECPFVGHCRENWHQQDNYMSLNMRPRGVNV</sequence>
<proteinExistence type="predicted"/>
<dbReference type="InterPro" id="IPR011257">
    <property type="entry name" value="DNA_glycosylase"/>
</dbReference>
<keyword evidence="1" id="KW-0456">Lyase</keyword>